<accession>A0ABW3EXI2</accession>
<comment type="caution">
    <text evidence="3">The sequence shown here is derived from an EMBL/GenBank/DDBJ whole genome shotgun (WGS) entry which is preliminary data.</text>
</comment>
<dbReference type="InterPro" id="IPR036979">
    <property type="entry name" value="CM_dom_sf"/>
</dbReference>
<gene>
    <name evidence="3" type="ORF">ACFQ11_27040</name>
</gene>
<dbReference type="Pfam" id="PF01817">
    <property type="entry name" value="CM_2"/>
    <property type="match status" value="1"/>
</dbReference>
<keyword evidence="4" id="KW-1185">Reference proteome</keyword>
<dbReference type="EMBL" id="JBHTJA010000072">
    <property type="protein sequence ID" value="MFD0904067.1"/>
    <property type="molecule type" value="Genomic_DNA"/>
</dbReference>
<evidence type="ECO:0000313" key="4">
    <source>
        <dbReference type="Proteomes" id="UP001596972"/>
    </source>
</evidence>
<organism evidence="3 4">
    <name type="scientific">Actinomadura sediminis</name>
    <dbReference type="NCBI Taxonomy" id="1038904"/>
    <lineage>
        <taxon>Bacteria</taxon>
        <taxon>Bacillati</taxon>
        <taxon>Actinomycetota</taxon>
        <taxon>Actinomycetes</taxon>
        <taxon>Streptosporangiales</taxon>
        <taxon>Thermomonosporaceae</taxon>
        <taxon>Actinomadura</taxon>
    </lineage>
</organism>
<dbReference type="RefSeq" id="WP_378303533.1">
    <property type="nucleotide sequence ID" value="NZ_JBHTJA010000072.1"/>
</dbReference>
<sequence length="158" mass="15651">MNDSVTDPAEPVVGTAPGAEHDASRDTPAGAASTAAPATAPAPAGTAGVRPDGGEVVRVVLPELGSLSSVGEARAAIDGIDAALAALLERRVAVAGVVQRLKPVGGFAGRDPGRERAIAEAMAEHAPSLGAERLARIMTAVIEAGLDALEASRPRPGV</sequence>
<feature type="domain" description="Chorismate mutase" evidence="2">
    <location>
        <begin position="64"/>
        <end position="153"/>
    </location>
</feature>
<evidence type="ECO:0000256" key="1">
    <source>
        <dbReference type="SAM" id="MobiDB-lite"/>
    </source>
</evidence>
<evidence type="ECO:0000259" key="2">
    <source>
        <dbReference type="PROSITE" id="PS51168"/>
    </source>
</evidence>
<feature type="region of interest" description="Disordered" evidence="1">
    <location>
        <begin position="1"/>
        <end position="52"/>
    </location>
</feature>
<dbReference type="PROSITE" id="PS51168">
    <property type="entry name" value="CHORISMATE_MUT_2"/>
    <property type="match status" value="1"/>
</dbReference>
<reference evidence="4" key="1">
    <citation type="journal article" date="2019" name="Int. J. Syst. Evol. Microbiol.">
        <title>The Global Catalogue of Microorganisms (GCM) 10K type strain sequencing project: providing services to taxonomists for standard genome sequencing and annotation.</title>
        <authorList>
            <consortium name="The Broad Institute Genomics Platform"/>
            <consortium name="The Broad Institute Genome Sequencing Center for Infectious Disease"/>
            <person name="Wu L."/>
            <person name="Ma J."/>
        </authorList>
    </citation>
    <scope>NUCLEOTIDE SEQUENCE [LARGE SCALE GENOMIC DNA]</scope>
    <source>
        <strain evidence="4">JCM 31202</strain>
    </source>
</reference>
<feature type="compositionally biased region" description="Low complexity" evidence="1">
    <location>
        <begin position="27"/>
        <end position="48"/>
    </location>
</feature>
<protein>
    <submittedName>
        <fullName evidence="3">Chorismate mutase</fullName>
    </submittedName>
</protein>
<dbReference type="InterPro" id="IPR002701">
    <property type="entry name" value="CM_II_prokaryot"/>
</dbReference>
<dbReference type="Proteomes" id="UP001596972">
    <property type="component" value="Unassembled WGS sequence"/>
</dbReference>
<dbReference type="InterPro" id="IPR036263">
    <property type="entry name" value="Chorismate_II_sf"/>
</dbReference>
<dbReference type="SUPFAM" id="SSF48600">
    <property type="entry name" value="Chorismate mutase II"/>
    <property type="match status" value="1"/>
</dbReference>
<dbReference type="Gene3D" id="1.20.59.10">
    <property type="entry name" value="Chorismate mutase"/>
    <property type="match status" value="1"/>
</dbReference>
<name>A0ABW3EXI2_9ACTN</name>
<evidence type="ECO:0000313" key="3">
    <source>
        <dbReference type="EMBL" id="MFD0904067.1"/>
    </source>
</evidence>
<proteinExistence type="predicted"/>
<dbReference type="SMART" id="SM00830">
    <property type="entry name" value="CM_2"/>
    <property type="match status" value="1"/>
</dbReference>